<dbReference type="InterPro" id="IPR039859">
    <property type="entry name" value="PFA4/ZDH16/20/ERF2-like"/>
</dbReference>
<keyword evidence="3 7" id="KW-0812">Transmembrane</keyword>
<dbReference type="GO" id="GO:0005794">
    <property type="term" value="C:Golgi apparatus"/>
    <property type="evidence" value="ECO:0007669"/>
    <property type="project" value="TreeGrafter"/>
</dbReference>
<evidence type="ECO:0000256" key="5">
    <source>
        <dbReference type="ARBA" id="ARBA00023136"/>
    </source>
</evidence>
<keyword evidence="11" id="KW-1185">Reference proteome</keyword>
<protein>
    <recommendedName>
        <fullName evidence="7">Palmitoyltransferase</fullName>
        <ecNumber evidence="7">2.3.1.225</ecNumber>
    </recommendedName>
</protein>
<proteinExistence type="inferred from homology"/>
<reference evidence="10" key="1">
    <citation type="submission" date="2023-07" db="EMBL/GenBank/DDBJ databases">
        <authorList>
            <consortium name="AG Swart"/>
            <person name="Singh M."/>
            <person name="Singh A."/>
            <person name="Seah K."/>
            <person name="Emmerich C."/>
        </authorList>
    </citation>
    <scope>NUCLEOTIDE SEQUENCE</scope>
    <source>
        <strain evidence="10">DP1</strain>
    </source>
</reference>
<evidence type="ECO:0000256" key="7">
    <source>
        <dbReference type="RuleBase" id="RU079119"/>
    </source>
</evidence>
<feature type="transmembrane region" description="Helical" evidence="7">
    <location>
        <begin position="255"/>
        <end position="274"/>
    </location>
</feature>
<feature type="transmembrane region" description="Helical" evidence="7">
    <location>
        <begin position="36"/>
        <end position="58"/>
    </location>
</feature>
<evidence type="ECO:0000256" key="1">
    <source>
        <dbReference type="ARBA" id="ARBA00004141"/>
    </source>
</evidence>
<dbReference type="EC" id="2.3.1.225" evidence="7"/>
<accession>A0AAD1UKP6</accession>
<name>A0AAD1UKP6_EUPCR</name>
<dbReference type="Pfam" id="PF01529">
    <property type="entry name" value="DHHC"/>
    <property type="match status" value="1"/>
</dbReference>
<evidence type="ECO:0000259" key="9">
    <source>
        <dbReference type="Pfam" id="PF01529"/>
    </source>
</evidence>
<dbReference type="GO" id="GO:0005783">
    <property type="term" value="C:endoplasmic reticulum"/>
    <property type="evidence" value="ECO:0007669"/>
    <property type="project" value="TreeGrafter"/>
</dbReference>
<evidence type="ECO:0000256" key="4">
    <source>
        <dbReference type="ARBA" id="ARBA00022989"/>
    </source>
</evidence>
<dbReference type="EMBL" id="CAMPGE010010198">
    <property type="protein sequence ID" value="CAI2369048.1"/>
    <property type="molecule type" value="Genomic_DNA"/>
</dbReference>
<keyword evidence="5 7" id="KW-0472">Membrane</keyword>
<organism evidence="10 11">
    <name type="scientific">Euplotes crassus</name>
    <dbReference type="NCBI Taxonomy" id="5936"/>
    <lineage>
        <taxon>Eukaryota</taxon>
        <taxon>Sar</taxon>
        <taxon>Alveolata</taxon>
        <taxon>Ciliophora</taxon>
        <taxon>Intramacronucleata</taxon>
        <taxon>Spirotrichea</taxon>
        <taxon>Hypotrichia</taxon>
        <taxon>Euplotida</taxon>
        <taxon>Euplotidae</taxon>
        <taxon>Moneuplotes</taxon>
    </lineage>
</organism>
<comment type="catalytic activity">
    <reaction evidence="7">
        <text>L-cysteinyl-[protein] + hexadecanoyl-CoA = S-hexadecanoyl-L-cysteinyl-[protein] + CoA</text>
        <dbReference type="Rhea" id="RHEA:36683"/>
        <dbReference type="Rhea" id="RHEA-COMP:10131"/>
        <dbReference type="Rhea" id="RHEA-COMP:11032"/>
        <dbReference type="ChEBI" id="CHEBI:29950"/>
        <dbReference type="ChEBI" id="CHEBI:57287"/>
        <dbReference type="ChEBI" id="CHEBI:57379"/>
        <dbReference type="ChEBI" id="CHEBI:74151"/>
        <dbReference type="EC" id="2.3.1.225"/>
    </reaction>
</comment>
<evidence type="ECO:0000313" key="11">
    <source>
        <dbReference type="Proteomes" id="UP001295684"/>
    </source>
</evidence>
<feature type="transmembrane region" description="Helical" evidence="7">
    <location>
        <begin position="294"/>
        <end position="324"/>
    </location>
</feature>
<feature type="region of interest" description="Disordered" evidence="8">
    <location>
        <begin position="112"/>
        <end position="154"/>
    </location>
</feature>
<gene>
    <name evidence="10" type="ORF">ECRASSUSDP1_LOCUS10345</name>
</gene>
<dbReference type="GO" id="GO:0016020">
    <property type="term" value="C:membrane"/>
    <property type="evidence" value="ECO:0007669"/>
    <property type="project" value="UniProtKB-SubCell"/>
</dbReference>
<evidence type="ECO:0000256" key="6">
    <source>
        <dbReference type="ARBA" id="ARBA00023315"/>
    </source>
</evidence>
<dbReference type="GO" id="GO:0006612">
    <property type="term" value="P:protein targeting to membrane"/>
    <property type="evidence" value="ECO:0007669"/>
    <property type="project" value="TreeGrafter"/>
</dbReference>
<keyword evidence="2 7" id="KW-0808">Transferase</keyword>
<feature type="domain" description="Palmitoyltransferase DHHC" evidence="9">
    <location>
        <begin position="202"/>
        <end position="320"/>
    </location>
</feature>
<feature type="transmembrane region" description="Helical" evidence="7">
    <location>
        <begin position="345"/>
        <end position="369"/>
    </location>
</feature>
<sequence>MSELEPITPVELVNKYSNVSVSCGGSLLIGPKAGRYANYFTIFAMWGMGLGFIMYIGFMLPRGYYFECFVSVLIYFLVVYHCLSCMFKDPGIIPRPPDYIKKKAEWEVEAKKKREEANERRIEEAKKRAKEYDPEDTPIPMNETISTDPGNPEPIELQKLPREEIMTKTSKPDEESKTPQNAKIEDINANCKEGCCDTLHIETKRYCNTCQVERPPFASHCNTCNQCVANFDHHCGVLNCCVGGRNLHHFILVQFYAGVGAFFALYAIPMYYYEVYKELDGENQQYMHDNWYKIIGWYLCGLIASILTLFGAMCCSCIGLLGYAMSAWTLIEAMMGQNTLLMNPLPLLCSFGLPIFFGTFFMSLFYFFLIMNGSNKKIEASKRKFQKEHKKKYTRREEGVSSKLKRLFLFLYCNEVPKSMLY</sequence>
<dbReference type="GO" id="GO:0019706">
    <property type="term" value="F:protein-cysteine S-palmitoyltransferase activity"/>
    <property type="evidence" value="ECO:0007669"/>
    <property type="project" value="UniProtKB-EC"/>
</dbReference>
<comment type="domain">
    <text evidence="7">The DHHC domain is required for palmitoyltransferase activity.</text>
</comment>
<evidence type="ECO:0000256" key="8">
    <source>
        <dbReference type="SAM" id="MobiDB-lite"/>
    </source>
</evidence>
<dbReference type="AlphaFoldDB" id="A0AAD1UKP6"/>
<feature type="compositionally biased region" description="Basic and acidic residues" evidence="8">
    <location>
        <begin position="112"/>
        <end position="132"/>
    </location>
</feature>
<evidence type="ECO:0000256" key="2">
    <source>
        <dbReference type="ARBA" id="ARBA00022679"/>
    </source>
</evidence>
<dbReference type="InterPro" id="IPR001594">
    <property type="entry name" value="Palmitoyltrfase_DHHC"/>
</dbReference>
<keyword evidence="6 7" id="KW-0012">Acyltransferase</keyword>
<evidence type="ECO:0000256" key="3">
    <source>
        <dbReference type="ARBA" id="ARBA00022692"/>
    </source>
</evidence>
<comment type="subcellular location">
    <subcellularLocation>
        <location evidence="1">Membrane</location>
        <topology evidence="1">Multi-pass membrane protein</topology>
    </subcellularLocation>
</comment>
<dbReference type="PROSITE" id="PS50216">
    <property type="entry name" value="DHHC"/>
    <property type="match status" value="1"/>
</dbReference>
<keyword evidence="4 7" id="KW-1133">Transmembrane helix</keyword>
<feature type="transmembrane region" description="Helical" evidence="7">
    <location>
        <begin position="64"/>
        <end position="83"/>
    </location>
</feature>
<evidence type="ECO:0000313" key="10">
    <source>
        <dbReference type="EMBL" id="CAI2369048.1"/>
    </source>
</evidence>
<comment type="caution">
    <text evidence="10">The sequence shown here is derived from an EMBL/GenBank/DDBJ whole genome shotgun (WGS) entry which is preliminary data.</text>
</comment>
<dbReference type="PANTHER" id="PTHR22883">
    <property type="entry name" value="ZINC FINGER DHHC DOMAIN CONTAINING PROTEIN"/>
    <property type="match status" value="1"/>
</dbReference>
<dbReference type="Proteomes" id="UP001295684">
    <property type="component" value="Unassembled WGS sequence"/>
</dbReference>
<comment type="similarity">
    <text evidence="7">Belongs to the DHHC palmitoyltransferase family.</text>
</comment>